<evidence type="ECO:0000313" key="1">
    <source>
        <dbReference type="EMBL" id="TYK12158.1"/>
    </source>
</evidence>
<dbReference type="EMBL" id="SSTD01010321">
    <property type="protein sequence ID" value="TYK12158.1"/>
    <property type="molecule type" value="Genomic_DNA"/>
</dbReference>
<reference evidence="1 2" key="1">
    <citation type="submission" date="2019-08" db="EMBL/GenBank/DDBJ databases">
        <title>Draft genome sequences of two oriental melons (Cucumis melo L. var makuwa).</title>
        <authorList>
            <person name="Kwon S.-Y."/>
        </authorList>
    </citation>
    <scope>NUCLEOTIDE SEQUENCE [LARGE SCALE GENOMIC DNA]</scope>
    <source>
        <strain evidence="2">cv. Chang Bougi</strain>
        <tissue evidence="1">Leaf</tissue>
    </source>
</reference>
<evidence type="ECO:0000313" key="2">
    <source>
        <dbReference type="Proteomes" id="UP000321947"/>
    </source>
</evidence>
<sequence length="154" mass="16975">MLNDRLFKHKSLQETWVLPTHKYVGENAKNVGKGYPDVQNDVGKNVGGNASREAFPTPNWYGVRKGFPDAVRCVGKAGVGKTLFPTPFMPTHLTASGKPIFRRFFPDMSTNCLHLPFCGPSAWVPNQGLLSSLVVDPTPDRISHPQRVADYPLG</sequence>
<dbReference type="AlphaFoldDB" id="A0A5D3CM01"/>
<protein>
    <submittedName>
        <fullName evidence="1">Uncharacterized protein</fullName>
    </submittedName>
</protein>
<organism evidence="1 2">
    <name type="scientific">Cucumis melo var. makuwa</name>
    <name type="common">Oriental melon</name>
    <dbReference type="NCBI Taxonomy" id="1194695"/>
    <lineage>
        <taxon>Eukaryota</taxon>
        <taxon>Viridiplantae</taxon>
        <taxon>Streptophyta</taxon>
        <taxon>Embryophyta</taxon>
        <taxon>Tracheophyta</taxon>
        <taxon>Spermatophyta</taxon>
        <taxon>Magnoliopsida</taxon>
        <taxon>eudicotyledons</taxon>
        <taxon>Gunneridae</taxon>
        <taxon>Pentapetalae</taxon>
        <taxon>rosids</taxon>
        <taxon>fabids</taxon>
        <taxon>Cucurbitales</taxon>
        <taxon>Cucurbitaceae</taxon>
        <taxon>Benincaseae</taxon>
        <taxon>Cucumis</taxon>
    </lineage>
</organism>
<proteinExistence type="predicted"/>
<gene>
    <name evidence="1" type="ORF">E5676_scaffold106G00970</name>
</gene>
<name>A0A5D3CM01_CUCMM</name>
<dbReference type="Proteomes" id="UP000321947">
    <property type="component" value="Unassembled WGS sequence"/>
</dbReference>
<comment type="caution">
    <text evidence="1">The sequence shown here is derived from an EMBL/GenBank/DDBJ whole genome shotgun (WGS) entry which is preliminary data.</text>
</comment>
<accession>A0A5D3CM01</accession>